<protein>
    <submittedName>
        <fullName evidence="1">Endonuclease</fullName>
    </submittedName>
</protein>
<name>K1UEC7_9ZZZZ</name>
<keyword evidence="1" id="KW-0255">Endonuclease</keyword>
<comment type="caution">
    <text evidence="1">The sequence shown here is derived from an EMBL/GenBank/DDBJ whole genome shotgun (WGS) entry which is preliminary data.</text>
</comment>
<gene>
    <name evidence="1" type="ORF">LEA_08062</name>
</gene>
<sequence>LYIIGTMNTTDRSVGSIDYALRRRFAFWTLKADVDVVKQQNVDETIKSKAVDLFEKVQIFLADNPADMDMEDLMPGHSYFMAHTIDELVMKVNYELIPLIEEYAKDGIIEVSKEKLNHAFDEWRQIIA</sequence>
<accession>K1UEC7</accession>
<organism evidence="1">
    <name type="scientific">human gut metagenome</name>
    <dbReference type="NCBI Taxonomy" id="408170"/>
    <lineage>
        <taxon>unclassified sequences</taxon>
        <taxon>metagenomes</taxon>
        <taxon>organismal metagenomes</taxon>
    </lineage>
</organism>
<reference evidence="1" key="1">
    <citation type="journal article" date="2013" name="Environ. Microbiol.">
        <title>Microbiota from the distal guts of lean and obese adolescents exhibit partial functional redundancy besides clear differences in community structure.</title>
        <authorList>
            <person name="Ferrer M."/>
            <person name="Ruiz A."/>
            <person name="Lanza F."/>
            <person name="Haange S.B."/>
            <person name="Oberbach A."/>
            <person name="Till H."/>
            <person name="Bargiela R."/>
            <person name="Campoy C."/>
            <person name="Segura M.T."/>
            <person name="Richter M."/>
            <person name="von Bergen M."/>
            <person name="Seifert J."/>
            <person name="Suarez A."/>
        </authorList>
    </citation>
    <scope>NUCLEOTIDE SEQUENCE</scope>
</reference>
<keyword evidence="1" id="KW-0378">Hydrolase</keyword>
<dbReference type="PANTHER" id="PTHR37291:SF1">
    <property type="entry name" value="TYPE IV METHYL-DIRECTED RESTRICTION ENZYME ECOKMCRB SUBUNIT"/>
    <property type="match status" value="1"/>
</dbReference>
<dbReference type="InterPro" id="IPR052934">
    <property type="entry name" value="Methyl-DNA_Rec/Restrict_Enz"/>
</dbReference>
<keyword evidence="1" id="KW-0540">Nuclease</keyword>
<dbReference type="AlphaFoldDB" id="K1UEC7"/>
<evidence type="ECO:0000313" key="1">
    <source>
        <dbReference type="EMBL" id="EKC69876.1"/>
    </source>
</evidence>
<dbReference type="PANTHER" id="PTHR37291">
    <property type="entry name" value="5-METHYLCYTOSINE-SPECIFIC RESTRICTION ENZYME B"/>
    <property type="match status" value="1"/>
</dbReference>
<dbReference type="EMBL" id="AJWY01005341">
    <property type="protein sequence ID" value="EKC69876.1"/>
    <property type="molecule type" value="Genomic_DNA"/>
</dbReference>
<feature type="non-terminal residue" evidence="1">
    <location>
        <position position="1"/>
    </location>
</feature>
<proteinExistence type="predicted"/>
<dbReference type="GO" id="GO:0004519">
    <property type="term" value="F:endonuclease activity"/>
    <property type="evidence" value="ECO:0007669"/>
    <property type="project" value="UniProtKB-KW"/>
</dbReference>